<keyword evidence="9 25" id="KW-0436">Ligase</keyword>
<evidence type="ECO:0000256" key="9">
    <source>
        <dbReference type="ARBA" id="ARBA00022598"/>
    </source>
</evidence>
<evidence type="ECO:0000256" key="3">
    <source>
        <dbReference type="ARBA" id="ARBA00004799"/>
    </source>
</evidence>
<dbReference type="GO" id="GO:0005737">
    <property type="term" value="C:cytoplasm"/>
    <property type="evidence" value="ECO:0007669"/>
    <property type="project" value="TreeGrafter"/>
</dbReference>
<evidence type="ECO:0000256" key="8">
    <source>
        <dbReference type="ARBA" id="ARBA00019357"/>
    </source>
</evidence>
<dbReference type="InterPro" id="IPR001645">
    <property type="entry name" value="Folylpolyglutamate_synth"/>
</dbReference>
<evidence type="ECO:0000259" key="24">
    <source>
        <dbReference type="Pfam" id="PF08245"/>
    </source>
</evidence>
<evidence type="ECO:0000256" key="7">
    <source>
        <dbReference type="ARBA" id="ARBA00013025"/>
    </source>
</evidence>
<keyword evidence="26" id="KW-1185">Reference proteome</keyword>
<evidence type="ECO:0000256" key="4">
    <source>
        <dbReference type="ARBA" id="ARBA00005150"/>
    </source>
</evidence>
<dbReference type="NCBIfam" id="TIGR01499">
    <property type="entry name" value="folC"/>
    <property type="match status" value="1"/>
</dbReference>
<dbReference type="InterPro" id="IPR036565">
    <property type="entry name" value="Mur-like_cat_sf"/>
</dbReference>
<evidence type="ECO:0000256" key="18">
    <source>
        <dbReference type="ARBA" id="ARBA00047493"/>
    </source>
</evidence>
<accession>A0A5C5ZYJ4</accession>
<dbReference type="InterPro" id="IPR004101">
    <property type="entry name" value="Mur_ligase_C"/>
</dbReference>
<evidence type="ECO:0000259" key="23">
    <source>
        <dbReference type="Pfam" id="PF02875"/>
    </source>
</evidence>
<evidence type="ECO:0000256" key="13">
    <source>
        <dbReference type="ARBA" id="ARBA00022842"/>
    </source>
</evidence>
<reference evidence="25 26" key="1">
    <citation type="submission" date="2019-02" db="EMBL/GenBank/DDBJ databases">
        <title>Deep-cultivation of Planctomycetes and their phenomic and genomic characterization uncovers novel biology.</title>
        <authorList>
            <person name="Wiegand S."/>
            <person name="Jogler M."/>
            <person name="Boedeker C."/>
            <person name="Pinto D."/>
            <person name="Vollmers J."/>
            <person name="Rivas-Marin E."/>
            <person name="Kohn T."/>
            <person name="Peeters S.H."/>
            <person name="Heuer A."/>
            <person name="Rast P."/>
            <person name="Oberbeckmann S."/>
            <person name="Bunk B."/>
            <person name="Jeske O."/>
            <person name="Meyerdierks A."/>
            <person name="Storesund J.E."/>
            <person name="Kallscheuer N."/>
            <person name="Luecker S."/>
            <person name="Lage O.M."/>
            <person name="Pohl T."/>
            <person name="Merkel B.J."/>
            <person name="Hornburger P."/>
            <person name="Mueller R.-W."/>
            <person name="Bruemmer F."/>
            <person name="Labrenz M."/>
            <person name="Spormann A.M."/>
            <person name="Op Den Camp H."/>
            <person name="Overmann J."/>
            <person name="Amann R."/>
            <person name="Jetten M.S.M."/>
            <person name="Mascher T."/>
            <person name="Medema M.H."/>
            <person name="Devos D.P."/>
            <person name="Kaster A.-K."/>
            <person name="Ovreas L."/>
            <person name="Rohde M."/>
            <person name="Galperin M.Y."/>
            <person name="Jogler C."/>
        </authorList>
    </citation>
    <scope>NUCLEOTIDE SEQUENCE [LARGE SCALE GENOMIC DNA]</scope>
    <source>
        <strain evidence="25 26">Pla52n</strain>
    </source>
</reference>
<dbReference type="EC" id="6.3.2.17" evidence="7"/>
<evidence type="ECO:0000256" key="15">
    <source>
        <dbReference type="ARBA" id="ARBA00030048"/>
    </source>
</evidence>
<comment type="cofactor">
    <cofactor evidence="1">
        <name>Mg(2+)</name>
        <dbReference type="ChEBI" id="CHEBI:18420"/>
    </cofactor>
</comment>
<evidence type="ECO:0000256" key="20">
    <source>
        <dbReference type="ARBA" id="ARBA00049035"/>
    </source>
</evidence>
<proteinExistence type="inferred from homology"/>
<dbReference type="PROSITE" id="PS01011">
    <property type="entry name" value="FOLYLPOLYGLU_SYNT_1"/>
    <property type="match status" value="1"/>
</dbReference>
<dbReference type="SUPFAM" id="SSF53623">
    <property type="entry name" value="MurD-like peptide ligases, catalytic domain"/>
    <property type="match status" value="1"/>
</dbReference>
<evidence type="ECO:0000256" key="21">
    <source>
        <dbReference type="ARBA" id="ARBA00049161"/>
    </source>
</evidence>
<dbReference type="GO" id="GO:0046872">
    <property type="term" value="F:metal ion binding"/>
    <property type="evidence" value="ECO:0007669"/>
    <property type="project" value="UniProtKB-KW"/>
</dbReference>
<feature type="domain" description="Mur ligase C-terminal" evidence="23">
    <location>
        <begin position="385"/>
        <end position="504"/>
    </location>
</feature>
<comment type="function">
    <text evidence="2">Functions in two distinct reactions of the de novo folate biosynthetic pathway. Catalyzes the addition of a glutamate residue to dihydropteroate (7,8-dihydropteroate or H2Pte) to form dihydrofolate (7,8-dihydrofolate monoglutamate or H2Pte-Glu). Also catalyzes successive additions of L-glutamate to tetrahydrofolate or 10-formyltetrahydrofolate or 5,10-methylenetetrahydrofolate, leading to folylpolyglutamate derivatives.</text>
</comment>
<feature type="region of interest" description="Disordered" evidence="22">
    <location>
        <begin position="1"/>
        <end position="33"/>
    </location>
</feature>
<dbReference type="InterPro" id="IPR018109">
    <property type="entry name" value="Folylpolyglutamate_synth_CS"/>
</dbReference>
<dbReference type="PANTHER" id="PTHR11136:SF0">
    <property type="entry name" value="DIHYDROFOLATE SYNTHETASE-RELATED"/>
    <property type="match status" value="1"/>
</dbReference>
<evidence type="ECO:0000256" key="16">
    <source>
        <dbReference type="ARBA" id="ARBA00030592"/>
    </source>
</evidence>
<protein>
    <recommendedName>
        <fullName evidence="8">Dihydrofolate synthase/folylpolyglutamate synthase</fullName>
        <ecNumber evidence="6">6.3.2.12</ecNumber>
        <ecNumber evidence="7">6.3.2.17</ecNumber>
    </recommendedName>
    <alternativeName>
        <fullName evidence="17">Folylpoly-gamma-glutamate synthetase-dihydrofolate synthetase</fullName>
    </alternativeName>
    <alternativeName>
        <fullName evidence="15">Folylpolyglutamate synthetase</fullName>
    </alternativeName>
    <alternativeName>
        <fullName evidence="16">Tetrahydrofolylpolyglutamate synthase</fullName>
    </alternativeName>
</protein>
<name>A0A5C5ZYJ4_9BACT</name>
<sequence length="522" mass="56291">MTHFSHPSRTVSADHTQGGTPADPDQPKPDSPEYLEALSYLYDRLNYERLASGSARYPFRLHRTAQLLDRLGLRDYLATPWRCESAMQQAVDDSDGELYCRGPRAVPKVPLIHIAGTKGKGSTAAMIASILTASGAKVGLYTSPHLHRIEERFRIDGRPCHADELVGLVDRIKPVVAALIESGNPPPSFFEITTAMALMHFDASDCDAMVIETGLGGRLDSTNVCASSVTAITSIGLDHQYVLGNTIGEIAAEKAGIIKHGVPLVSGVTAKESADVIGARAAVVGVPTFQRNVDFTIDHQPCKTWGSRLTFHGSTDPMPRRLQCELPLEGIHQANNGALAIAVASILADSTLHPAGVDLPWRVTDESIARGIAAVDCSARVEPFVLGDGTLVILDAAHNEDSVDALCRCISQRRGQRRIAFVFGTSRDKSAEPMLRRIAEIADEVVLTQFCGNPRFTPAGELRAYVPENFAGQVTVVEDALTACKETMKPRPAAPSMIVICGSFFLAGELRPWLQQRVGDSP</sequence>
<dbReference type="InterPro" id="IPR036615">
    <property type="entry name" value="Mur_ligase_C_dom_sf"/>
</dbReference>
<dbReference type="Gene3D" id="3.90.190.20">
    <property type="entry name" value="Mur ligase, C-terminal domain"/>
    <property type="match status" value="1"/>
</dbReference>
<evidence type="ECO:0000256" key="17">
    <source>
        <dbReference type="ARBA" id="ARBA00032510"/>
    </source>
</evidence>
<dbReference type="Proteomes" id="UP000320176">
    <property type="component" value="Unassembled WGS sequence"/>
</dbReference>
<dbReference type="GO" id="GO:0004326">
    <property type="term" value="F:tetrahydrofolylpolyglutamate synthase activity"/>
    <property type="evidence" value="ECO:0007669"/>
    <property type="project" value="UniProtKB-EC"/>
</dbReference>
<evidence type="ECO:0000256" key="14">
    <source>
        <dbReference type="ARBA" id="ARBA00022909"/>
    </source>
</evidence>
<dbReference type="EC" id="6.3.2.12" evidence="6"/>
<dbReference type="GO" id="GO:0046656">
    <property type="term" value="P:folic acid biosynthetic process"/>
    <property type="evidence" value="ECO:0007669"/>
    <property type="project" value="UniProtKB-KW"/>
</dbReference>
<dbReference type="PANTHER" id="PTHR11136">
    <property type="entry name" value="FOLYLPOLYGLUTAMATE SYNTHASE-RELATED"/>
    <property type="match status" value="1"/>
</dbReference>
<dbReference type="GO" id="GO:0005524">
    <property type="term" value="F:ATP binding"/>
    <property type="evidence" value="ECO:0007669"/>
    <property type="project" value="UniProtKB-KW"/>
</dbReference>
<dbReference type="InterPro" id="IPR013221">
    <property type="entry name" value="Mur_ligase_cen"/>
</dbReference>
<evidence type="ECO:0000256" key="19">
    <source>
        <dbReference type="ARBA" id="ARBA00047808"/>
    </source>
</evidence>
<keyword evidence="10" id="KW-0479">Metal-binding</keyword>
<organism evidence="25 26">
    <name type="scientific">Stieleria varia</name>
    <dbReference type="NCBI Taxonomy" id="2528005"/>
    <lineage>
        <taxon>Bacteria</taxon>
        <taxon>Pseudomonadati</taxon>
        <taxon>Planctomycetota</taxon>
        <taxon>Planctomycetia</taxon>
        <taxon>Pirellulales</taxon>
        <taxon>Pirellulaceae</taxon>
        <taxon>Stieleria</taxon>
    </lineage>
</organism>
<evidence type="ECO:0000256" key="11">
    <source>
        <dbReference type="ARBA" id="ARBA00022741"/>
    </source>
</evidence>
<evidence type="ECO:0000256" key="22">
    <source>
        <dbReference type="SAM" id="MobiDB-lite"/>
    </source>
</evidence>
<comment type="catalytic activity">
    <reaction evidence="18">
        <text>(6S)-5,6,7,8-tetrahydrofolyl-(gamma-L-Glu)(n) + L-glutamate + ATP = (6S)-5,6,7,8-tetrahydrofolyl-(gamma-L-Glu)(n+1) + ADP + phosphate + H(+)</text>
        <dbReference type="Rhea" id="RHEA:10580"/>
        <dbReference type="Rhea" id="RHEA-COMP:14738"/>
        <dbReference type="Rhea" id="RHEA-COMP:14740"/>
        <dbReference type="ChEBI" id="CHEBI:15378"/>
        <dbReference type="ChEBI" id="CHEBI:29985"/>
        <dbReference type="ChEBI" id="CHEBI:30616"/>
        <dbReference type="ChEBI" id="CHEBI:43474"/>
        <dbReference type="ChEBI" id="CHEBI:141005"/>
        <dbReference type="ChEBI" id="CHEBI:456216"/>
        <dbReference type="EC" id="6.3.2.17"/>
    </reaction>
</comment>
<evidence type="ECO:0000313" key="26">
    <source>
        <dbReference type="Proteomes" id="UP000320176"/>
    </source>
</evidence>
<evidence type="ECO:0000256" key="2">
    <source>
        <dbReference type="ARBA" id="ARBA00002714"/>
    </source>
</evidence>
<dbReference type="Gene3D" id="3.40.1190.10">
    <property type="entry name" value="Mur-like, catalytic domain"/>
    <property type="match status" value="1"/>
</dbReference>
<comment type="pathway">
    <text evidence="3">Cofactor biosynthesis; tetrahydrofolate biosynthesis; 7,8-dihydrofolate from 2-amino-4-hydroxy-6-hydroxymethyl-7,8-dihydropteridine diphosphate and 4-aminobenzoate: step 2/2.</text>
</comment>
<dbReference type="EMBL" id="SJPN01000012">
    <property type="protein sequence ID" value="TWT92088.1"/>
    <property type="molecule type" value="Genomic_DNA"/>
</dbReference>
<evidence type="ECO:0000256" key="6">
    <source>
        <dbReference type="ARBA" id="ARBA00013023"/>
    </source>
</evidence>
<comment type="catalytic activity">
    <reaction evidence="20">
        <text>(6R)-5,10-methylenetetrahydrofolyl-(gamma-L-Glu)(n) + L-glutamate + ATP = (6R)-5,10-methylenetetrahydrofolyl-(gamma-L-Glu)(n+1) + ADP + phosphate + H(+)</text>
        <dbReference type="Rhea" id="RHEA:51912"/>
        <dbReference type="Rhea" id="RHEA-COMP:13257"/>
        <dbReference type="Rhea" id="RHEA-COMP:13258"/>
        <dbReference type="ChEBI" id="CHEBI:15378"/>
        <dbReference type="ChEBI" id="CHEBI:29985"/>
        <dbReference type="ChEBI" id="CHEBI:30616"/>
        <dbReference type="ChEBI" id="CHEBI:43474"/>
        <dbReference type="ChEBI" id="CHEBI:136572"/>
        <dbReference type="ChEBI" id="CHEBI:456216"/>
        <dbReference type="EC" id="6.3.2.17"/>
    </reaction>
</comment>
<feature type="domain" description="Mur ligase central" evidence="24">
    <location>
        <begin position="114"/>
        <end position="344"/>
    </location>
</feature>
<evidence type="ECO:0000256" key="10">
    <source>
        <dbReference type="ARBA" id="ARBA00022723"/>
    </source>
</evidence>
<keyword evidence="13" id="KW-0460">Magnesium</keyword>
<comment type="pathway">
    <text evidence="4">Cofactor biosynthesis; tetrahydrofolylpolyglutamate biosynthesis.</text>
</comment>
<comment type="catalytic activity">
    <reaction evidence="21">
        <text>7,8-dihydropteroate + L-glutamate + ATP = 7,8-dihydrofolate + ADP + phosphate + H(+)</text>
        <dbReference type="Rhea" id="RHEA:23584"/>
        <dbReference type="ChEBI" id="CHEBI:15378"/>
        <dbReference type="ChEBI" id="CHEBI:17839"/>
        <dbReference type="ChEBI" id="CHEBI:29985"/>
        <dbReference type="ChEBI" id="CHEBI:30616"/>
        <dbReference type="ChEBI" id="CHEBI:43474"/>
        <dbReference type="ChEBI" id="CHEBI:57451"/>
        <dbReference type="ChEBI" id="CHEBI:456216"/>
        <dbReference type="EC" id="6.3.2.12"/>
    </reaction>
</comment>
<dbReference type="SUPFAM" id="SSF53244">
    <property type="entry name" value="MurD-like peptide ligases, peptide-binding domain"/>
    <property type="match status" value="1"/>
</dbReference>
<dbReference type="Pfam" id="PF02875">
    <property type="entry name" value="Mur_ligase_C"/>
    <property type="match status" value="1"/>
</dbReference>
<evidence type="ECO:0000256" key="1">
    <source>
        <dbReference type="ARBA" id="ARBA00001946"/>
    </source>
</evidence>
<comment type="similarity">
    <text evidence="5">Belongs to the folylpolyglutamate synthase family.</text>
</comment>
<gene>
    <name evidence="25" type="ORF">Pla52n_63850</name>
</gene>
<dbReference type="GO" id="GO:0008841">
    <property type="term" value="F:dihydrofolate synthase activity"/>
    <property type="evidence" value="ECO:0007669"/>
    <property type="project" value="UniProtKB-EC"/>
</dbReference>
<evidence type="ECO:0000256" key="12">
    <source>
        <dbReference type="ARBA" id="ARBA00022840"/>
    </source>
</evidence>
<feature type="compositionally biased region" description="Polar residues" evidence="22">
    <location>
        <begin position="1"/>
        <end position="19"/>
    </location>
</feature>
<dbReference type="Pfam" id="PF08245">
    <property type="entry name" value="Mur_ligase_M"/>
    <property type="match status" value="1"/>
</dbReference>
<keyword evidence="12" id="KW-0067">ATP-binding</keyword>
<evidence type="ECO:0000313" key="25">
    <source>
        <dbReference type="EMBL" id="TWT92088.1"/>
    </source>
</evidence>
<keyword evidence="11" id="KW-0547">Nucleotide-binding</keyword>
<dbReference type="AlphaFoldDB" id="A0A5C5ZYJ4"/>
<evidence type="ECO:0000256" key="5">
    <source>
        <dbReference type="ARBA" id="ARBA00008276"/>
    </source>
</evidence>
<comment type="catalytic activity">
    <reaction evidence="19">
        <text>10-formyltetrahydrofolyl-(gamma-L-Glu)(n) + L-glutamate + ATP = 10-formyltetrahydrofolyl-(gamma-L-Glu)(n+1) + ADP + phosphate + H(+)</text>
        <dbReference type="Rhea" id="RHEA:51904"/>
        <dbReference type="Rhea" id="RHEA-COMP:13088"/>
        <dbReference type="Rhea" id="RHEA-COMP:14300"/>
        <dbReference type="ChEBI" id="CHEBI:15378"/>
        <dbReference type="ChEBI" id="CHEBI:29985"/>
        <dbReference type="ChEBI" id="CHEBI:30616"/>
        <dbReference type="ChEBI" id="CHEBI:43474"/>
        <dbReference type="ChEBI" id="CHEBI:134413"/>
        <dbReference type="ChEBI" id="CHEBI:456216"/>
        <dbReference type="EC" id="6.3.2.17"/>
    </reaction>
</comment>
<comment type="caution">
    <text evidence="25">The sequence shown here is derived from an EMBL/GenBank/DDBJ whole genome shotgun (WGS) entry which is preliminary data.</text>
</comment>
<keyword evidence="14" id="KW-0289">Folate biosynthesis</keyword>
<dbReference type="FunFam" id="3.40.1190.10:FF:000011">
    <property type="entry name" value="Folylpolyglutamate synthase/dihydrofolate synthase"/>
    <property type="match status" value="1"/>
</dbReference>